<evidence type="ECO:0000313" key="9">
    <source>
        <dbReference type="EMBL" id="TGY62997.1"/>
    </source>
</evidence>
<dbReference type="Gene3D" id="3.40.35.10">
    <property type="entry name" value="Phosphotransferase system, sorbose subfamily IIB component"/>
    <property type="match status" value="1"/>
</dbReference>
<dbReference type="AlphaFoldDB" id="A0A4S2F3K3"/>
<organism evidence="9 10">
    <name type="scientific">Muricaecibacterium torontonense</name>
    <dbReference type="NCBI Taxonomy" id="3032871"/>
    <lineage>
        <taxon>Bacteria</taxon>
        <taxon>Bacillati</taxon>
        <taxon>Actinomycetota</taxon>
        <taxon>Coriobacteriia</taxon>
        <taxon>Coriobacteriales</taxon>
        <taxon>Atopobiaceae</taxon>
        <taxon>Muricaecibacterium</taxon>
    </lineage>
</organism>
<feature type="domain" description="PTS EIIB type-4" evidence="8">
    <location>
        <begin position="1"/>
        <end position="164"/>
    </location>
</feature>
<evidence type="ECO:0000259" key="8">
    <source>
        <dbReference type="PROSITE" id="PS51101"/>
    </source>
</evidence>
<dbReference type="EMBL" id="SRYE01000001">
    <property type="protein sequence ID" value="TGY62997.1"/>
    <property type="molecule type" value="Genomic_DNA"/>
</dbReference>
<keyword evidence="4" id="KW-0762">Sugar transport</keyword>
<comment type="subcellular location">
    <subcellularLocation>
        <location evidence="1">Cytoplasm</location>
    </subcellularLocation>
</comment>
<reference evidence="9 10" key="1">
    <citation type="submission" date="2019-04" db="EMBL/GenBank/DDBJ databases">
        <title>Microbes associate with the intestines of laboratory mice.</title>
        <authorList>
            <person name="Navarre W."/>
            <person name="Wong E."/>
            <person name="Huang K."/>
            <person name="Tropini C."/>
            <person name="Ng K."/>
            <person name="Yu B."/>
        </authorList>
    </citation>
    <scope>NUCLEOTIDE SEQUENCE [LARGE SCALE GENOMIC DNA]</scope>
    <source>
        <strain evidence="9 10">NM07_P-09</strain>
    </source>
</reference>
<protein>
    <submittedName>
        <fullName evidence="9">PTS mannose/fructose/sorbose transporter subunit IIB</fullName>
    </submittedName>
</protein>
<dbReference type="Pfam" id="PF03830">
    <property type="entry name" value="PTSIIB_sorb"/>
    <property type="match status" value="1"/>
</dbReference>
<keyword evidence="5" id="KW-0808">Transferase</keyword>
<gene>
    <name evidence="9" type="ORF">E5334_00285</name>
</gene>
<dbReference type="PROSITE" id="PS51101">
    <property type="entry name" value="PTS_EIIB_TYPE_4"/>
    <property type="match status" value="1"/>
</dbReference>
<evidence type="ECO:0000256" key="4">
    <source>
        <dbReference type="ARBA" id="ARBA00022597"/>
    </source>
</evidence>
<evidence type="ECO:0000313" key="10">
    <source>
        <dbReference type="Proteomes" id="UP000310263"/>
    </source>
</evidence>
<evidence type="ECO:0000256" key="7">
    <source>
        <dbReference type="ARBA" id="ARBA00022777"/>
    </source>
</evidence>
<keyword evidence="2" id="KW-0813">Transport</keyword>
<keyword evidence="7" id="KW-0418">Kinase</keyword>
<evidence type="ECO:0000256" key="3">
    <source>
        <dbReference type="ARBA" id="ARBA00022490"/>
    </source>
</evidence>
<evidence type="ECO:0000256" key="1">
    <source>
        <dbReference type="ARBA" id="ARBA00004496"/>
    </source>
</evidence>
<proteinExistence type="predicted"/>
<dbReference type="RefSeq" id="WP_136011623.1">
    <property type="nucleotide sequence ID" value="NZ_SRYE01000001.1"/>
</dbReference>
<dbReference type="GO" id="GO:0009401">
    <property type="term" value="P:phosphoenolpyruvate-dependent sugar phosphotransferase system"/>
    <property type="evidence" value="ECO:0007669"/>
    <property type="project" value="UniProtKB-KW"/>
</dbReference>
<keyword evidence="10" id="KW-1185">Reference proteome</keyword>
<evidence type="ECO:0000256" key="2">
    <source>
        <dbReference type="ARBA" id="ARBA00022448"/>
    </source>
</evidence>
<keyword evidence="6" id="KW-0598">Phosphotransferase system</keyword>
<dbReference type="InterPro" id="IPR036667">
    <property type="entry name" value="PTS_IIB_sorbose-sp_sf"/>
</dbReference>
<comment type="caution">
    <text evidence="9">The sequence shown here is derived from an EMBL/GenBank/DDBJ whole genome shotgun (WGS) entry which is preliminary data.</text>
</comment>
<dbReference type="OrthoDB" id="9788818at2"/>
<dbReference type="InterPro" id="IPR004720">
    <property type="entry name" value="PTS_IIB_sorbose-sp"/>
</dbReference>
<dbReference type="SUPFAM" id="SSF52728">
    <property type="entry name" value="PTS IIb component"/>
    <property type="match status" value="1"/>
</dbReference>
<keyword evidence="3" id="KW-0963">Cytoplasm</keyword>
<dbReference type="Proteomes" id="UP000310263">
    <property type="component" value="Unassembled WGS sequence"/>
</dbReference>
<evidence type="ECO:0000256" key="5">
    <source>
        <dbReference type="ARBA" id="ARBA00022679"/>
    </source>
</evidence>
<dbReference type="GO" id="GO:0005737">
    <property type="term" value="C:cytoplasm"/>
    <property type="evidence" value="ECO:0007669"/>
    <property type="project" value="UniProtKB-SubCell"/>
</dbReference>
<dbReference type="GO" id="GO:0016301">
    <property type="term" value="F:kinase activity"/>
    <property type="evidence" value="ECO:0007669"/>
    <property type="project" value="UniProtKB-KW"/>
</dbReference>
<dbReference type="GO" id="GO:0008982">
    <property type="term" value="F:protein-N(PI)-phosphohistidine-sugar phosphotransferase activity"/>
    <property type="evidence" value="ECO:0007669"/>
    <property type="project" value="InterPro"/>
</dbReference>
<evidence type="ECO:0000256" key="6">
    <source>
        <dbReference type="ARBA" id="ARBA00022683"/>
    </source>
</evidence>
<accession>A0A4S2F3K3</accession>
<sequence length="164" mass="17957">MTISFARIDDRVIHGQTMTRWATQKPCDAILVISDKVAADDLRKKVLKAAAGHLKIGIYTVDQGVEACEKAKASKKNFFIISDSVEEFANLKKAGGDFGPMLNVGNLSGTRPGTKNLGNAICITDEDVACFDYLANQGIDLQFQMIPDDSVHTWSQVKSKYESL</sequence>
<name>A0A4S2F3K3_9ACTN</name>